<evidence type="ECO:0000256" key="2">
    <source>
        <dbReference type="SAM" id="SignalP"/>
    </source>
</evidence>
<dbReference type="RefSeq" id="WP_009341356.1">
    <property type="nucleotide sequence ID" value="NZ_NBYN01000026.1"/>
</dbReference>
<feature type="signal peptide" evidence="2">
    <location>
        <begin position="1"/>
        <end position="30"/>
    </location>
</feature>
<dbReference type="AlphaFoldDB" id="A0A1X4G9K8"/>
<proteinExistence type="predicted"/>
<evidence type="ECO:0000256" key="1">
    <source>
        <dbReference type="SAM" id="MobiDB-lite"/>
    </source>
</evidence>
<evidence type="ECO:0000313" key="3">
    <source>
        <dbReference type="EMBL" id="OSO93380.1"/>
    </source>
</evidence>
<keyword evidence="2" id="KW-0732">Signal</keyword>
<name>A0A1X4G9K8_9CYAN</name>
<accession>A0A1X4G9K8</accession>
<comment type="caution">
    <text evidence="3">The sequence shown here is derived from an EMBL/GenBank/DDBJ whole genome shotgun (WGS) entry which is preliminary data.</text>
</comment>
<feature type="chain" id="PRO_5010889076" description="Alpha/beta hydrolase" evidence="2">
    <location>
        <begin position="31"/>
        <end position="225"/>
    </location>
</feature>
<organism evidence="3 4">
    <name type="scientific">Cylindrospermopsis raciborskii CENA303</name>
    <dbReference type="NCBI Taxonomy" id="1170769"/>
    <lineage>
        <taxon>Bacteria</taxon>
        <taxon>Bacillati</taxon>
        <taxon>Cyanobacteriota</taxon>
        <taxon>Cyanophyceae</taxon>
        <taxon>Nostocales</taxon>
        <taxon>Aphanizomenonaceae</taxon>
        <taxon>Cylindrospermopsis</taxon>
    </lineage>
</organism>
<sequence>MLKPKSLIFALSLFPFLLASLQLTNRDAQASPQASPGPIGKTQPGGSSGNTLPYVPLPLPIGPSIPSQPPPPAVSPQAQAALNQLVPGILGSLGGASNTAALSSLLTGGAGSQEAAAQITATLTTAGISPQLAAALVNALNGLFSPSTGSLPSAMLVGAKNLKDNTTVAQAGAAFSVNINKLSAAINAYNGIVIESNPPTLKRLSQDQSFVGIGNTLKQLRKAIT</sequence>
<protein>
    <recommendedName>
        <fullName evidence="5">Alpha/beta hydrolase</fullName>
    </recommendedName>
</protein>
<evidence type="ECO:0000313" key="4">
    <source>
        <dbReference type="Proteomes" id="UP000192997"/>
    </source>
</evidence>
<feature type="region of interest" description="Disordered" evidence="1">
    <location>
        <begin position="29"/>
        <end position="53"/>
    </location>
</feature>
<dbReference type="Proteomes" id="UP000192997">
    <property type="component" value="Unassembled WGS sequence"/>
</dbReference>
<gene>
    <name evidence="3" type="ORF">B7O87_05625</name>
</gene>
<reference evidence="4" key="1">
    <citation type="submission" date="2017-04" db="EMBL/GenBank/DDBJ databases">
        <authorList>
            <person name="Abreu V.A."/>
            <person name="Popin R.V."/>
            <person name="Rigonato J."/>
            <person name="Andreote A.P."/>
            <person name="Schaker P.C."/>
            <person name="Hoff-Risseti C."/>
            <person name="Alvarenga D.O."/>
            <person name="Varani A.M."/>
            <person name="Fiore M.F."/>
        </authorList>
    </citation>
    <scope>NUCLEOTIDE SEQUENCE [LARGE SCALE GENOMIC DNA]</scope>
    <source>
        <strain evidence="4">CENA303</strain>
    </source>
</reference>
<evidence type="ECO:0008006" key="5">
    <source>
        <dbReference type="Google" id="ProtNLM"/>
    </source>
</evidence>
<dbReference type="EMBL" id="NBYN01000026">
    <property type="protein sequence ID" value="OSO93380.1"/>
    <property type="molecule type" value="Genomic_DNA"/>
</dbReference>